<sequence>MSYMWHDALHLVVLKTPKDPSVSLSQSLWVKSSRGLTTGSMLESGAEPVEVCCLVILAMESKVAAEESRQVFQVIYTEPTINFLDKAIFDGSSTSTYDLSSHSSDYSSTKVEMKDSHKTDTNTFSFPECCPQVTPCPACPQCLMPRHFTRAS</sequence>
<dbReference type="AlphaFoldDB" id="A0A7J7YDZ3"/>
<dbReference type="InterPro" id="IPR026159">
    <property type="entry name" value="Malcavernin"/>
</dbReference>
<gene>
    <name evidence="2" type="ORF">mMyoMyo1_011169</name>
</gene>
<dbReference type="Proteomes" id="UP000527355">
    <property type="component" value="Unassembled WGS sequence"/>
</dbReference>
<evidence type="ECO:0000313" key="2">
    <source>
        <dbReference type="EMBL" id="KAF6360217.1"/>
    </source>
</evidence>
<dbReference type="EMBL" id="JABWUV010000004">
    <property type="protein sequence ID" value="KAF6360217.1"/>
    <property type="molecule type" value="Genomic_DNA"/>
</dbReference>
<dbReference type="InterPro" id="IPR011993">
    <property type="entry name" value="PH-like_dom_sf"/>
</dbReference>
<name>A0A7J7YDZ3_MYOMY</name>
<evidence type="ECO:0000256" key="1">
    <source>
        <dbReference type="ARBA" id="ARBA00010822"/>
    </source>
</evidence>
<evidence type="ECO:0000313" key="3">
    <source>
        <dbReference type="Proteomes" id="UP000527355"/>
    </source>
</evidence>
<dbReference type="GO" id="GO:0007507">
    <property type="term" value="P:heart development"/>
    <property type="evidence" value="ECO:0007669"/>
    <property type="project" value="TreeGrafter"/>
</dbReference>
<organism evidence="2 3">
    <name type="scientific">Myotis myotis</name>
    <name type="common">Greater mouse-eared bat</name>
    <name type="synonym">Vespertilio myotis</name>
    <dbReference type="NCBI Taxonomy" id="51298"/>
    <lineage>
        <taxon>Eukaryota</taxon>
        <taxon>Metazoa</taxon>
        <taxon>Chordata</taxon>
        <taxon>Craniata</taxon>
        <taxon>Vertebrata</taxon>
        <taxon>Euteleostomi</taxon>
        <taxon>Mammalia</taxon>
        <taxon>Eutheria</taxon>
        <taxon>Laurasiatheria</taxon>
        <taxon>Chiroptera</taxon>
        <taxon>Yangochiroptera</taxon>
        <taxon>Vespertilionidae</taxon>
        <taxon>Myotis</taxon>
    </lineage>
</organism>
<keyword evidence="3" id="KW-1185">Reference proteome</keyword>
<dbReference type="Gene3D" id="2.30.29.30">
    <property type="entry name" value="Pleckstrin-homology domain (PH domain)/Phosphotyrosine-binding domain (PTB)"/>
    <property type="match status" value="1"/>
</dbReference>
<dbReference type="VEuPathDB" id="HostDB:GeneID_118665878"/>
<comment type="caution">
    <text evidence="2">The sequence shown here is derived from an EMBL/GenBank/DDBJ whole genome shotgun (WGS) entry which is preliminary data.</text>
</comment>
<reference evidence="2 3" key="1">
    <citation type="journal article" date="2020" name="Nature">
        <title>Six reference-quality genomes reveal evolution of bat adaptations.</title>
        <authorList>
            <person name="Jebb D."/>
            <person name="Huang Z."/>
            <person name="Pippel M."/>
            <person name="Hughes G.M."/>
            <person name="Lavrichenko K."/>
            <person name="Devanna P."/>
            <person name="Winkler S."/>
            <person name="Jermiin L.S."/>
            <person name="Skirmuntt E.C."/>
            <person name="Katzourakis A."/>
            <person name="Burkitt-Gray L."/>
            <person name="Ray D.A."/>
            <person name="Sullivan K.A.M."/>
            <person name="Roscito J.G."/>
            <person name="Kirilenko B.M."/>
            <person name="Davalos L.M."/>
            <person name="Corthals A.P."/>
            <person name="Power M.L."/>
            <person name="Jones G."/>
            <person name="Ransome R.D."/>
            <person name="Dechmann D.K.N."/>
            <person name="Locatelli A.G."/>
            <person name="Puechmaille S.J."/>
            <person name="Fedrigo O."/>
            <person name="Jarvis E.D."/>
            <person name="Hiller M."/>
            <person name="Vernes S.C."/>
            <person name="Myers E.W."/>
            <person name="Teeling E.C."/>
        </authorList>
    </citation>
    <scope>NUCLEOTIDE SEQUENCE [LARGE SCALE GENOMIC DNA]</scope>
    <source>
        <strain evidence="2">MMyoMyo1</strain>
        <tissue evidence="2">Flight muscle</tissue>
    </source>
</reference>
<proteinExistence type="inferred from homology"/>
<dbReference type="PANTHER" id="PTHR21642">
    <property type="entry name" value="CEREBRAL CAVERNOUS MALFORMATIONS PROTEIN 2 HOMOLOG"/>
    <property type="match status" value="1"/>
</dbReference>
<protein>
    <submittedName>
        <fullName evidence="2">Uncharacterized protein</fullName>
    </submittedName>
</protein>
<dbReference type="GO" id="GO:0001570">
    <property type="term" value="P:vasculogenesis"/>
    <property type="evidence" value="ECO:0007669"/>
    <property type="project" value="TreeGrafter"/>
</dbReference>
<comment type="similarity">
    <text evidence="1">Belongs to the CCM2 family.</text>
</comment>
<dbReference type="PANTHER" id="PTHR21642:SF4">
    <property type="entry name" value="CEREBRAL CAVERNOUS MALFORMATIONS 2 PROTEIN"/>
    <property type="match status" value="1"/>
</dbReference>
<accession>A0A7J7YDZ3</accession>